<dbReference type="EMBL" id="CM001203">
    <property type="protein sequence ID" value="EGP85366.1"/>
    <property type="molecule type" value="Genomic_DNA"/>
</dbReference>
<evidence type="ECO:0000313" key="2">
    <source>
        <dbReference type="EMBL" id="EGP85366.1"/>
    </source>
</evidence>
<accession>F9XHM9</accession>
<feature type="compositionally biased region" description="Polar residues" evidence="1">
    <location>
        <begin position="56"/>
        <end position="66"/>
    </location>
</feature>
<organism evidence="2 3">
    <name type="scientific">Zymoseptoria tritici (strain CBS 115943 / IPO323)</name>
    <name type="common">Speckled leaf blotch fungus</name>
    <name type="synonym">Septoria tritici</name>
    <dbReference type="NCBI Taxonomy" id="336722"/>
    <lineage>
        <taxon>Eukaryota</taxon>
        <taxon>Fungi</taxon>
        <taxon>Dikarya</taxon>
        <taxon>Ascomycota</taxon>
        <taxon>Pezizomycotina</taxon>
        <taxon>Dothideomycetes</taxon>
        <taxon>Dothideomycetidae</taxon>
        <taxon>Mycosphaerellales</taxon>
        <taxon>Mycosphaerellaceae</taxon>
        <taxon>Zymoseptoria</taxon>
    </lineage>
</organism>
<dbReference type="GeneID" id="13394893"/>
<proteinExistence type="predicted"/>
<dbReference type="AlphaFoldDB" id="F9XHM9"/>
<dbReference type="RefSeq" id="XP_003850390.1">
    <property type="nucleotide sequence ID" value="XM_003850342.1"/>
</dbReference>
<evidence type="ECO:0000313" key="3">
    <source>
        <dbReference type="Proteomes" id="UP000008062"/>
    </source>
</evidence>
<keyword evidence="3" id="KW-1185">Reference proteome</keyword>
<reference evidence="2 3" key="1">
    <citation type="journal article" date="2011" name="PLoS Genet.">
        <title>Finished genome of the fungal wheat pathogen Mycosphaerella graminicola reveals dispensome structure, chromosome plasticity, and stealth pathogenesis.</title>
        <authorList>
            <person name="Goodwin S.B."/>
            <person name="Ben M'barek S."/>
            <person name="Dhillon B."/>
            <person name="Wittenberg A.H.J."/>
            <person name="Crane C.F."/>
            <person name="Hane J.K."/>
            <person name="Foster A.J."/>
            <person name="Van der Lee T.A.J."/>
            <person name="Grimwood J."/>
            <person name="Aerts A."/>
            <person name="Antoniw J."/>
            <person name="Bailey A."/>
            <person name="Bluhm B."/>
            <person name="Bowler J."/>
            <person name="Bristow J."/>
            <person name="van der Burgt A."/>
            <person name="Canto-Canche B."/>
            <person name="Churchill A.C.L."/>
            <person name="Conde-Ferraez L."/>
            <person name="Cools H.J."/>
            <person name="Coutinho P.M."/>
            <person name="Csukai M."/>
            <person name="Dehal P."/>
            <person name="De Wit P."/>
            <person name="Donzelli B."/>
            <person name="van de Geest H.C."/>
            <person name="van Ham R.C.H.J."/>
            <person name="Hammond-Kosack K.E."/>
            <person name="Henrissat B."/>
            <person name="Kilian A."/>
            <person name="Kobayashi A.K."/>
            <person name="Koopmann E."/>
            <person name="Kourmpetis Y."/>
            <person name="Kuzniar A."/>
            <person name="Lindquist E."/>
            <person name="Lombard V."/>
            <person name="Maliepaard C."/>
            <person name="Martins N."/>
            <person name="Mehrabi R."/>
            <person name="Nap J.P.H."/>
            <person name="Ponomarenko A."/>
            <person name="Rudd J.J."/>
            <person name="Salamov A."/>
            <person name="Schmutz J."/>
            <person name="Schouten H.J."/>
            <person name="Shapiro H."/>
            <person name="Stergiopoulos I."/>
            <person name="Torriani S.F.F."/>
            <person name="Tu H."/>
            <person name="de Vries R.P."/>
            <person name="Waalwijk C."/>
            <person name="Ware S.B."/>
            <person name="Wiebenga A."/>
            <person name="Zwiers L.-H."/>
            <person name="Oliver R.P."/>
            <person name="Grigoriev I.V."/>
            <person name="Kema G.H.J."/>
        </authorList>
    </citation>
    <scope>NUCLEOTIDE SEQUENCE [LARGE SCALE GENOMIC DNA]</scope>
    <source>
        <strain evidence="3">CBS 115943 / IPO323</strain>
    </source>
</reference>
<feature type="compositionally biased region" description="Basic residues" evidence="1">
    <location>
        <begin position="42"/>
        <end position="53"/>
    </location>
</feature>
<dbReference type="HOGENOM" id="CLU_2833127_0_0_1"/>
<dbReference type="InParanoid" id="F9XHM9"/>
<sequence>MHNYRLLSVVIARQVLPLSLMRLAIRDCLSTPDAAKCPAIPRQRHRQLSRRVAKGTESSEQQTGLY</sequence>
<name>F9XHM9_ZYMTI</name>
<gene>
    <name evidence="2" type="ORF">MYCGRDRAFT_105449</name>
</gene>
<evidence type="ECO:0000256" key="1">
    <source>
        <dbReference type="SAM" id="MobiDB-lite"/>
    </source>
</evidence>
<protein>
    <submittedName>
        <fullName evidence="2">Uncharacterized protein</fullName>
    </submittedName>
</protein>
<feature type="region of interest" description="Disordered" evidence="1">
    <location>
        <begin position="40"/>
        <end position="66"/>
    </location>
</feature>
<dbReference type="KEGG" id="ztr:MYCGRDRAFT_105449"/>
<dbReference type="Proteomes" id="UP000008062">
    <property type="component" value="Chromosome 8"/>
</dbReference>